<dbReference type="EMBL" id="DS566006">
    <property type="status" value="NOT_ANNOTATED_CDS"/>
    <property type="molecule type" value="Genomic_DNA"/>
</dbReference>
<dbReference type="Pfam" id="PF10551">
    <property type="entry name" value="MULE"/>
    <property type="match status" value="1"/>
</dbReference>
<reference evidence="3" key="1">
    <citation type="journal article" date="2006" name="Science">
        <title>Phytophthora genome sequences uncover evolutionary origins and mechanisms of pathogenesis.</title>
        <authorList>
            <person name="Tyler B.M."/>
            <person name="Tripathy S."/>
            <person name="Zhang X."/>
            <person name="Dehal P."/>
            <person name="Jiang R.H."/>
            <person name="Aerts A."/>
            <person name="Arredondo F.D."/>
            <person name="Baxter L."/>
            <person name="Bensasson D."/>
            <person name="Beynon J.L."/>
            <person name="Chapman J."/>
            <person name="Damasceno C.M."/>
            <person name="Dorrance A.E."/>
            <person name="Dou D."/>
            <person name="Dickerman A.W."/>
            <person name="Dubchak I.L."/>
            <person name="Garbelotto M."/>
            <person name="Gijzen M."/>
            <person name="Gordon S.G."/>
            <person name="Govers F."/>
            <person name="Grunwald N.J."/>
            <person name="Huang W."/>
            <person name="Ivors K.L."/>
            <person name="Jones R.W."/>
            <person name="Kamoun S."/>
            <person name="Krampis K."/>
            <person name="Lamour K.H."/>
            <person name="Lee M.K."/>
            <person name="McDonald W.H."/>
            <person name="Medina M."/>
            <person name="Meijer H.J."/>
            <person name="Nordberg E.K."/>
            <person name="Maclean D.J."/>
            <person name="Ospina-Giraldo M.D."/>
            <person name="Morris P.F."/>
            <person name="Phuntumart V."/>
            <person name="Putnam N.H."/>
            <person name="Rash S."/>
            <person name="Rose J.K."/>
            <person name="Sakihama Y."/>
            <person name="Salamov A.A."/>
            <person name="Savidor A."/>
            <person name="Scheuring C.F."/>
            <person name="Smith B.M."/>
            <person name="Sobral B.W."/>
            <person name="Terry A."/>
            <person name="Torto-Alalibo T.A."/>
            <person name="Win J."/>
            <person name="Xu Z."/>
            <person name="Zhang H."/>
            <person name="Grigoriev I.V."/>
            <person name="Rokhsar D.S."/>
            <person name="Boore J.L."/>
        </authorList>
    </citation>
    <scope>NUCLEOTIDE SEQUENCE [LARGE SCALE GENOMIC DNA]</scope>
    <source>
        <strain evidence="3">Pr102</strain>
    </source>
</reference>
<dbReference type="Proteomes" id="UP000005238">
    <property type="component" value="Unassembled WGS sequence"/>
</dbReference>
<evidence type="ECO:0000313" key="2">
    <source>
        <dbReference type="EnsemblProtists" id="Phyra74626"/>
    </source>
</evidence>
<dbReference type="InParanoid" id="H3GFV0"/>
<evidence type="ECO:0000259" key="1">
    <source>
        <dbReference type="Pfam" id="PF10551"/>
    </source>
</evidence>
<dbReference type="InterPro" id="IPR018289">
    <property type="entry name" value="MULE_transposase_dom"/>
</dbReference>
<dbReference type="HOGENOM" id="CLU_027466_2_0_1"/>
<dbReference type="AlphaFoldDB" id="H3GFV0"/>
<proteinExistence type="predicted"/>
<feature type="domain" description="MULE transposase" evidence="1">
    <location>
        <begin position="231"/>
        <end position="332"/>
    </location>
</feature>
<organism evidence="2 3">
    <name type="scientific">Phytophthora ramorum</name>
    <name type="common">Sudden oak death agent</name>
    <dbReference type="NCBI Taxonomy" id="164328"/>
    <lineage>
        <taxon>Eukaryota</taxon>
        <taxon>Sar</taxon>
        <taxon>Stramenopiles</taxon>
        <taxon>Oomycota</taxon>
        <taxon>Peronosporomycetes</taxon>
        <taxon>Peronosporales</taxon>
        <taxon>Peronosporaceae</taxon>
        <taxon>Phytophthora</taxon>
    </lineage>
</organism>
<keyword evidence="3" id="KW-1185">Reference proteome</keyword>
<reference evidence="2" key="2">
    <citation type="submission" date="2015-06" db="UniProtKB">
        <authorList>
            <consortium name="EnsemblProtists"/>
        </authorList>
    </citation>
    <scope>IDENTIFICATION</scope>
    <source>
        <strain evidence="2">Pr102</strain>
    </source>
</reference>
<dbReference type="EnsemblProtists" id="Phyra74626">
    <property type="protein sequence ID" value="Phyra74626"/>
    <property type="gene ID" value="Phyra74626"/>
</dbReference>
<sequence>MPRRVSWREIAVDVDVAEGEAEVARLKSFDIDKSQAMGCSIWPGADHKMRYRLLECSSKTCAEACPVKCAWRGKMVTCLASKHVSIFESGAHSSATASPGRKKLSLAQKALCRDLAQNHLRPMRIRHALSRKFATPLDDLPPLKTVQNFVNHFGRTQMANNHDRVQDLTAWIREHAYDGSETMTEPFTFAWDLDNAGLPIVGNGSDLKPFLVGITTKALMLRLMVPPESFILHLDGTYKMNQLDYPVLVVGVSDRSRRFHLVALFVMSQETQPMFQAALLALRRFNFWINEKHLTVHYAMADGDRAQCNALAAVFGDNPHFRFLMCFFHVMKHIQERVRLLSSDAQARVLSDVYDLHFARSQGQYLEMLRAFLRRWMTVPTLIPFAQYFHGQWLTGHFSTWQVFATPSGFASTNNPAESFNALLKRDYTLRRRLKMGTLLRELSACCQDQSSSARAFEFAVCPAPTLAWRVSEMVRERLLGVAGGQDIDMVRAGSCCVLRVILLRAARVPVAPNNRGEANIAVSVQMGSNYARKEVEGEPSDGWPVDVQRQWCPCDYWFAFGACVHVLFALRVTAHVDSSGREVIISRRKRKRGEVAVLPDIGRPRTIGAALSLM</sequence>
<protein>
    <recommendedName>
        <fullName evidence="1">MULE transposase domain-containing protein</fullName>
    </recommendedName>
</protein>
<evidence type="ECO:0000313" key="3">
    <source>
        <dbReference type="Proteomes" id="UP000005238"/>
    </source>
</evidence>
<dbReference type="PANTHER" id="PTHR48142">
    <property type="entry name" value="PIGMENTOSA GTPASE REGULATOR-LIKE PROTEIN, PUTATIVE-RELATED"/>
    <property type="match status" value="1"/>
</dbReference>
<accession>H3GFV0</accession>
<dbReference type="PANTHER" id="PTHR48142:SF1">
    <property type="entry name" value="MULE TRANSPOSASE DOMAIN-CONTAINING PROTEIN"/>
    <property type="match status" value="1"/>
</dbReference>
<dbReference type="eggNOG" id="ENOG502SKPR">
    <property type="taxonomic scope" value="Eukaryota"/>
</dbReference>
<name>H3GFV0_PHYRM</name>